<name>A0A9P5TMW0_GYMJU</name>
<dbReference type="AlphaFoldDB" id="A0A9P5TMW0"/>
<dbReference type="Proteomes" id="UP000724874">
    <property type="component" value="Unassembled WGS sequence"/>
</dbReference>
<sequence>MVQTSSGTVLSTHNSVPVVVDQYSYPIAINFTNSTQVEITVALICSLSSNSTPR</sequence>
<accession>A0A9P5TMW0</accession>
<evidence type="ECO:0000313" key="1">
    <source>
        <dbReference type="EMBL" id="KAF8902136.1"/>
    </source>
</evidence>
<dbReference type="EMBL" id="JADNYJ010000038">
    <property type="protein sequence ID" value="KAF8902136.1"/>
    <property type="molecule type" value="Genomic_DNA"/>
</dbReference>
<evidence type="ECO:0000313" key="2">
    <source>
        <dbReference type="Proteomes" id="UP000724874"/>
    </source>
</evidence>
<keyword evidence="2" id="KW-1185">Reference proteome</keyword>
<proteinExistence type="predicted"/>
<organism evidence="1 2">
    <name type="scientific">Gymnopilus junonius</name>
    <name type="common">Spectacular rustgill mushroom</name>
    <name type="synonym">Gymnopilus spectabilis subsp. junonius</name>
    <dbReference type="NCBI Taxonomy" id="109634"/>
    <lineage>
        <taxon>Eukaryota</taxon>
        <taxon>Fungi</taxon>
        <taxon>Dikarya</taxon>
        <taxon>Basidiomycota</taxon>
        <taxon>Agaricomycotina</taxon>
        <taxon>Agaricomycetes</taxon>
        <taxon>Agaricomycetidae</taxon>
        <taxon>Agaricales</taxon>
        <taxon>Agaricineae</taxon>
        <taxon>Hymenogastraceae</taxon>
        <taxon>Gymnopilus</taxon>
    </lineage>
</organism>
<gene>
    <name evidence="1" type="ORF">CPB84DRAFT_1776698</name>
</gene>
<protein>
    <submittedName>
        <fullName evidence="1">Uncharacterized protein</fullName>
    </submittedName>
</protein>
<reference evidence="1" key="1">
    <citation type="submission" date="2020-11" db="EMBL/GenBank/DDBJ databases">
        <authorList>
            <consortium name="DOE Joint Genome Institute"/>
            <person name="Ahrendt S."/>
            <person name="Riley R."/>
            <person name="Andreopoulos W."/>
            <person name="LaButti K."/>
            <person name="Pangilinan J."/>
            <person name="Ruiz-duenas F.J."/>
            <person name="Barrasa J.M."/>
            <person name="Sanchez-Garcia M."/>
            <person name="Camarero S."/>
            <person name="Miyauchi S."/>
            <person name="Serrano A."/>
            <person name="Linde D."/>
            <person name="Babiker R."/>
            <person name="Drula E."/>
            <person name="Ayuso-Fernandez I."/>
            <person name="Pacheco R."/>
            <person name="Padilla G."/>
            <person name="Ferreira P."/>
            <person name="Barriuso J."/>
            <person name="Kellner H."/>
            <person name="Castanera R."/>
            <person name="Alfaro M."/>
            <person name="Ramirez L."/>
            <person name="Pisabarro A.G."/>
            <person name="Kuo A."/>
            <person name="Tritt A."/>
            <person name="Lipzen A."/>
            <person name="He G."/>
            <person name="Yan M."/>
            <person name="Ng V."/>
            <person name="Cullen D."/>
            <person name="Martin F."/>
            <person name="Rosso M.-N."/>
            <person name="Henrissat B."/>
            <person name="Hibbett D."/>
            <person name="Martinez A.T."/>
            <person name="Grigoriev I.V."/>
        </authorList>
    </citation>
    <scope>NUCLEOTIDE SEQUENCE</scope>
    <source>
        <strain evidence="1">AH 44721</strain>
    </source>
</reference>
<dbReference type="OrthoDB" id="1612078at2759"/>
<comment type="caution">
    <text evidence="1">The sequence shown here is derived from an EMBL/GenBank/DDBJ whole genome shotgun (WGS) entry which is preliminary data.</text>
</comment>